<dbReference type="EMBL" id="CADCUH010000020">
    <property type="protein sequence ID" value="CAA9318667.1"/>
    <property type="molecule type" value="Genomic_DNA"/>
</dbReference>
<feature type="non-terminal residue" evidence="2">
    <location>
        <position position="198"/>
    </location>
</feature>
<feature type="compositionally biased region" description="Basic residues" evidence="1">
    <location>
        <begin position="1"/>
        <end position="20"/>
    </location>
</feature>
<feature type="compositionally biased region" description="Basic residues" evidence="1">
    <location>
        <begin position="178"/>
        <end position="192"/>
    </location>
</feature>
<feature type="compositionally biased region" description="Basic and acidic residues" evidence="1">
    <location>
        <begin position="145"/>
        <end position="159"/>
    </location>
</feature>
<feature type="compositionally biased region" description="Low complexity" evidence="1">
    <location>
        <begin position="59"/>
        <end position="73"/>
    </location>
</feature>
<sequence>EPGPHHHHRPQHRPRRRRRAQDRPPRGRADVHRARGTPRAGRGRGPPARGHRQRDDRAGPALGRRGGRRLPAGQGQGERRGGRARQAGARRGRGDHEAAGADGLRRPALRGGDPHADGGDPHARRGGGGTDVPPHARGVHRRGARRDEAAGRGHQEARADPTAPARAEQRAAPAGRWPGRRALRPAPRRGVRARLERL</sequence>
<reference evidence="2" key="1">
    <citation type="submission" date="2020-02" db="EMBL/GenBank/DDBJ databases">
        <authorList>
            <person name="Meier V. D."/>
        </authorList>
    </citation>
    <scope>NUCLEOTIDE SEQUENCE</scope>
    <source>
        <strain evidence="2">AVDCRST_MAG36</strain>
    </source>
</reference>
<accession>A0A6J4L3X9</accession>
<feature type="compositionally biased region" description="Basic and acidic residues" evidence="1">
    <location>
        <begin position="92"/>
        <end position="105"/>
    </location>
</feature>
<feature type="compositionally biased region" description="Basic and acidic residues" evidence="1">
    <location>
        <begin position="112"/>
        <end position="123"/>
    </location>
</feature>
<evidence type="ECO:0000256" key="1">
    <source>
        <dbReference type="SAM" id="MobiDB-lite"/>
    </source>
</evidence>
<evidence type="ECO:0000313" key="2">
    <source>
        <dbReference type="EMBL" id="CAA9318667.1"/>
    </source>
</evidence>
<name>A0A6J4L3X9_9ACTN</name>
<feature type="non-terminal residue" evidence="2">
    <location>
        <position position="1"/>
    </location>
</feature>
<dbReference type="AlphaFoldDB" id="A0A6J4L3X9"/>
<feature type="compositionally biased region" description="Low complexity" evidence="1">
    <location>
        <begin position="161"/>
        <end position="177"/>
    </location>
</feature>
<feature type="compositionally biased region" description="Basic and acidic residues" evidence="1">
    <location>
        <begin position="21"/>
        <end position="33"/>
    </location>
</feature>
<feature type="compositionally biased region" description="Low complexity" evidence="1">
    <location>
        <begin position="37"/>
        <end position="48"/>
    </location>
</feature>
<organism evidence="2">
    <name type="scientific">uncultured Nocardioidaceae bacterium</name>
    <dbReference type="NCBI Taxonomy" id="253824"/>
    <lineage>
        <taxon>Bacteria</taxon>
        <taxon>Bacillati</taxon>
        <taxon>Actinomycetota</taxon>
        <taxon>Actinomycetes</taxon>
        <taxon>Propionibacteriales</taxon>
        <taxon>Nocardioidaceae</taxon>
        <taxon>environmental samples</taxon>
    </lineage>
</organism>
<gene>
    <name evidence="2" type="ORF">AVDCRST_MAG36-269</name>
</gene>
<protein>
    <submittedName>
        <fullName evidence="2">Hemerythrin domain protein</fullName>
    </submittedName>
</protein>
<feature type="region of interest" description="Disordered" evidence="1">
    <location>
        <begin position="1"/>
        <end position="198"/>
    </location>
</feature>
<proteinExistence type="predicted"/>